<dbReference type="EMBL" id="BDDD01001889">
    <property type="protein sequence ID" value="GAV78933.1"/>
    <property type="molecule type" value="Genomic_DNA"/>
</dbReference>
<dbReference type="OrthoDB" id="1935089at2759"/>
<dbReference type="InParanoid" id="A0A1Q3CFR9"/>
<feature type="non-terminal residue" evidence="1">
    <location>
        <position position="1"/>
    </location>
</feature>
<comment type="caution">
    <text evidence="1">The sequence shown here is derived from an EMBL/GenBank/DDBJ whole genome shotgun (WGS) entry which is preliminary data.</text>
</comment>
<dbReference type="Proteomes" id="UP000187406">
    <property type="component" value="Unassembled WGS sequence"/>
</dbReference>
<evidence type="ECO:0000313" key="1">
    <source>
        <dbReference type="EMBL" id="GAV78933.1"/>
    </source>
</evidence>
<reference evidence="2" key="1">
    <citation type="submission" date="2016-04" db="EMBL/GenBank/DDBJ databases">
        <title>Cephalotus genome sequencing.</title>
        <authorList>
            <person name="Fukushima K."/>
            <person name="Hasebe M."/>
            <person name="Fang X."/>
        </authorList>
    </citation>
    <scope>NUCLEOTIDE SEQUENCE [LARGE SCALE GENOMIC DNA]</scope>
    <source>
        <strain evidence="2">cv. St1</strain>
    </source>
</reference>
<keyword evidence="2" id="KW-1185">Reference proteome</keyword>
<sequence length="129" mass="14977">NKEVFGHIGKAVKEARENLERIQEDAMNGDTVEAVKTASWKLNELLEREETLCKQRSRITWLREGDRSTAFFHSKATLRKKKNFIRGLMQEDGRWVRSEKDITNLATSYFIEIFTSQEPVGIEETDDPS</sequence>
<organism evidence="1 2">
    <name type="scientific">Cephalotus follicularis</name>
    <name type="common">Albany pitcher plant</name>
    <dbReference type="NCBI Taxonomy" id="3775"/>
    <lineage>
        <taxon>Eukaryota</taxon>
        <taxon>Viridiplantae</taxon>
        <taxon>Streptophyta</taxon>
        <taxon>Embryophyta</taxon>
        <taxon>Tracheophyta</taxon>
        <taxon>Spermatophyta</taxon>
        <taxon>Magnoliopsida</taxon>
        <taxon>eudicotyledons</taxon>
        <taxon>Gunneridae</taxon>
        <taxon>Pentapetalae</taxon>
        <taxon>rosids</taxon>
        <taxon>fabids</taxon>
        <taxon>Oxalidales</taxon>
        <taxon>Cephalotaceae</taxon>
        <taxon>Cephalotus</taxon>
    </lineage>
</organism>
<name>A0A1Q3CFR9_CEPFO</name>
<accession>A0A1Q3CFR9</accession>
<gene>
    <name evidence="1" type="ORF">CFOL_v3_22398</name>
</gene>
<protein>
    <submittedName>
        <fullName evidence="1">Uncharacterized protein</fullName>
    </submittedName>
</protein>
<dbReference type="AlphaFoldDB" id="A0A1Q3CFR9"/>
<evidence type="ECO:0000313" key="2">
    <source>
        <dbReference type="Proteomes" id="UP000187406"/>
    </source>
</evidence>
<proteinExistence type="predicted"/>